<dbReference type="AlphaFoldDB" id="A0A382YKV1"/>
<name>A0A382YKV1_9ZZZZ</name>
<protein>
    <submittedName>
        <fullName evidence="1">Uncharacterized protein</fullName>
    </submittedName>
</protein>
<accession>A0A382YKV1</accession>
<organism evidence="1">
    <name type="scientific">marine metagenome</name>
    <dbReference type="NCBI Taxonomy" id="408172"/>
    <lineage>
        <taxon>unclassified sequences</taxon>
        <taxon>metagenomes</taxon>
        <taxon>ecological metagenomes</taxon>
    </lineage>
</organism>
<reference evidence="1" key="1">
    <citation type="submission" date="2018-05" db="EMBL/GenBank/DDBJ databases">
        <authorList>
            <person name="Lanie J.A."/>
            <person name="Ng W.-L."/>
            <person name="Kazmierczak K.M."/>
            <person name="Andrzejewski T.M."/>
            <person name="Davidsen T.M."/>
            <person name="Wayne K.J."/>
            <person name="Tettelin H."/>
            <person name="Glass J.I."/>
            <person name="Rusch D."/>
            <person name="Podicherti R."/>
            <person name="Tsui H.-C.T."/>
            <person name="Winkler M.E."/>
        </authorList>
    </citation>
    <scope>NUCLEOTIDE SEQUENCE</scope>
</reference>
<dbReference type="EMBL" id="UINC01176491">
    <property type="protein sequence ID" value="SVD83641.1"/>
    <property type="molecule type" value="Genomic_DNA"/>
</dbReference>
<proteinExistence type="predicted"/>
<gene>
    <name evidence="1" type="ORF">METZ01_LOCUS436495</name>
</gene>
<sequence>MIDIFSSSLNDGASGPERTLLAATRSSFKLEILRAN</sequence>
<feature type="non-terminal residue" evidence="1">
    <location>
        <position position="36"/>
    </location>
</feature>
<evidence type="ECO:0000313" key="1">
    <source>
        <dbReference type="EMBL" id="SVD83641.1"/>
    </source>
</evidence>